<feature type="transmembrane region" description="Helical" evidence="5">
    <location>
        <begin position="227"/>
        <end position="246"/>
    </location>
</feature>
<keyword evidence="2 5" id="KW-0812">Transmembrane</keyword>
<evidence type="ECO:0000256" key="4">
    <source>
        <dbReference type="ARBA" id="ARBA00023136"/>
    </source>
</evidence>
<feature type="transmembrane region" description="Helical" evidence="5">
    <location>
        <begin position="325"/>
        <end position="344"/>
    </location>
</feature>
<feature type="transmembrane region" description="Helical" evidence="5">
    <location>
        <begin position="266"/>
        <end position="288"/>
    </location>
</feature>
<keyword evidence="8" id="KW-1185">Reference proteome</keyword>
<feature type="transmembrane region" description="Helical" evidence="5">
    <location>
        <begin position="356"/>
        <end position="374"/>
    </location>
</feature>
<dbReference type="AlphaFoldDB" id="U5LFE2"/>
<dbReference type="PATRIC" id="fig|1367477.3.peg.4276"/>
<feature type="transmembrane region" description="Helical" evidence="5">
    <location>
        <begin position="21"/>
        <end position="42"/>
    </location>
</feature>
<evidence type="ECO:0000313" key="8">
    <source>
        <dbReference type="Proteomes" id="UP000017805"/>
    </source>
</evidence>
<reference evidence="7 8" key="1">
    <citation type="submission" date="2013-07" db="EMBL/GenBank/DDBJ databases">
        <title>Complete genome sequence of Bacillus infantis NRRL B-14911 that has potential to induce cardiac disease by antigenic mimicry.</title>
        <authorList>
            <person name="Massilamany C."/>
            <person name="Smith T.P.L."/>
            <person name="Loy J.D."/>
            <person name="Barletta R."/>
            <person name="Reddy J."/>
        </authorList>
    </citation>
    <scope>NUCLEOTIDE SEQUENCE [LARGE SCALE GENOMIC DNA]</scope>
    <source>
        <strain evidence="7 8">NRRL B-14911</strain>
    </source>
</reference>
<protein>
    <recommendedName>
        <fullName evidence="6">ABC-2 type transporter transmembrane domain-containing protein</fullName>
    </recommendedName>
</protein>
<dbReference type="GO" id="GO:0140359">
    <property type="term" value="F:ABC-type transporter activity"/>
    <property type="evidence" value="ECO:0007669"/>
    <property type="project" value="InterPro"/>
</dbReference>
<dbReference type="OrthoDB" id="9768837at2"/>
<evidence type="ECO:0000259" key="6">
    <source>
        <dbReference type="Pfam" id="PF12698"/>
    </source>
</evidence>
<feature type="transmembrane region" description="Helical" evidence="5">
    <location>
        <begin position="177"/>
        <end position="198"/>
    </location>
</feature>
<evidence type="ECO:0000256" key="3">
    <source>
        <dbReference type="ARBA" id="ARBA00022989"/>
    </source>
</evidence>
<evidence type="ECO:0000313" key="7">
    <source>
        <dbReference type="EMBL" id="AGX06138.1"/>
    </source>
</evidence>
<comment type="subcellular location">
    <subcellularLocation>
        <location evidence="1">Membrane</location>
        <topology evidence="1">Multi-pass membrane protein</topology>
    </subcellularLocation>
</comment>
<keyword evidence="4 5" id="KW-0472">Membrane</keyword>
<organism evidence="7 8">
    <name type="scientific">Bacillus infantis NRRL B-14911</name>
    <dbReference type="NCBI Taxonomy" id="1367477"/>
    <lineage>
        <taxon>Bacteria</taxon>
        <taxon>Bacillati</taxon>
        <taxon>Bacillota</taxon>
        <taxon>Bacilli</taxon>
        <taxon>Bacillales</taxon>
        <taxon>Bacillaceae</taxon>
        <taxon>Bacillus</taxon>
    </lineage>
</organism>
<dbReference type="Pfam" id="PF12698">
    <property type="entry name" value="ABC2_membrane_3"/>
    <property type="match status" value="1"/>
</dbReference>
<proteinExistence type="predicted"/>
<dbReference type="GO" id="GO:0016020">
    <property type="term" value="C:membrane"/>
    <property type="evidence" value="ECO:0007669"/>
    <property type="project" value="UniProtKB-SubCell"/>
</dbReference>
<dbReference type="EMBL" id="CP006643">
    <property type="protein sequence ID" value="AGX06138.1"/>
    <property type="molecule type" value="Genomic_DNA"/>
</dbReference>
<feature type="domain" description="ABC-2 type transporter transmembrane" evidence="6">
    <location>
        <begin position="19"/>
        <end position="371"/>
    </location>
</feature>
<evidence type="ECO:0000256" key="1">
    <source>
        <dbReference type="ARBA" id="ARBA00004141"/>
    </source>
</evidence>
<evidence type="ECO:0000256" key="2">
    <source>
        <dbReference type="ARBA" id="ARBA00022692"/>
    </source>
</evidence>
<dbReference type="InterPro" id="IPR013525">
    <property type="entry name" value="ABC2_TM"/>
</dbReference>
<sequence length="402" mass="44088">MRNSLKVAKWEIKRNMKNKSFVISLLLTPLSFLFFAILPAMMDRFQSEPEPVNVIIKDELGIWNGTEGIMAGLDWEVKLTDASESEILNKLEAAENTIFIPLTKNGLDAGRFPIYKSKGVPDDVLQQAMLLEQPLRAFQLSQLALDEEEMAAVSQDISFAAVDAKETGAGEDMYGQLIPGITAGVVLFSVVISGMMIFQSASQEKKDKIAEIMLSSLTSGELMQGKIIGYFTLGIIQVAVWLLFVIPAASWRLDVPLIQYLAAPETLVLMLFAILGYLLFAAVFAGMGATVEDVNSASNFQGFILMLPFAPLLLIKPVFSDPEGVIAIAGSFIPFTASGVWIMRLSVMEEWPWGEILLSAIILLASIALLMKAAGKIFKVGILMHGKNATPQEMWKWLSKAD</sequence>
<evidence type="ECO:0000256" key="5">
    <source>
        <dbReference type="SAM" id="Phobius"/>
    </source>
</evidence>
<keyword evidence="3 5" id="KW-1133">Transmembrane helix</keyword>
<accession>U5LFE2</accession>
<dbReference type="STRING" id="1367477.N288_21465"/>
<dbReference type="HOGENOM" id="CLU_046841_0_0_9"/>
<name>U5LFE2_9BACI</name>
<dbReference type="KEGG" id="bif:N288_21465"/>
<gene>
    <name evidence="7" type="ORF">N288_21465</name>
</gene>
<dbReference type="Proteomes" id="UP000017805">
    <property type="component" value="Chromosome"/>
</dbReference>
<feature type="transmembrane region" description="Helical" evidence="5">
    <location>
        <begin position="300"/>
        <end position="319"/>
    </location>
</feature>